<reference evidence="3" key="1">
    <citation type="journal article" date="2019" name="Int. J. Syst. Evol. Microbiol.">
        <title>The Global Catalogue of Microorganisms (GCM) 10K type strain sequencing project: providing services to taxonomists for standard genome sequencing and annotation.</title>
        <authorList>
            <consortium name="The Broad Institute Genomics Platform"/>
            <consortium name="The Broad Institute Genome Sequencing Center for Infectious Disease"/>
            <person name="Wu L."/>
            <person name="Ma J."/>
        </authorList>
    </citation>
    <scope>NUCLEOTIDE SEQUENCE [LARGE SCALE GENOMIC DNA]</scope>
    <source>
        <strain evidence="3">JCM 31406</strain>
    </source>
</reference>
<dbReference type="Proteomes" id="UP000620633">
    <property type="component" value="Unassembled WGS sequence"/>
</dbReference>
<evidence type="ECO:0000313" key="2">
    <source>
        <dbReference type="EMBL" id="GGS31123.1"/>
    </source>
</evidence>
<sequence>MTFMFPTGSTHARGKRENGVRGTHEERGGMRCTGSSEGRERAGRGEWVGCEGVHAARSNPCPVCALSWPCLCPACALPGRRLGSRAQVTPTYCALPAPAESAVNHSTLQAAAGKITR</sequence>
<evidence type="ECO:0000313" key="3">
    <source>
        <dbReference type="Proteomes" id="UP000620633"/>
    </source>
</evidence>
<feature type="compositionally biased region" description="Basic and acidic residues" evidence="1">
    <location>
        <begin position="15"/>
        <end position="29"/>
    </location>
</feature>
<gene>
    <name evidence="2" type="ORF">GCM10008961_23670</name>
</gene>
<evidence type="ECO:0000256" key="1">
    <source>
        <dbReference type="SAM" id="MobiDB-lite"/>
    </source>
</evidence>
<keyword evidence="3" id="KW-1185">Reference proteome</keyword>
<proteinExistence type="predicted"/>
<accession>A0ABQ2SL78</accession>
<feature type="region of interest" description="Disordered" evidence="1">
    <location>
        <begin position="1"/>
        <end position="43"/>
    </location>
</feature>
<comment type="caution">
    <text evidence="2">The sequence shown here is derived from an EMBL/GenBank/DDBJ whole genome shotgun (WGS) entry which is preliminary data.</text>
</comment>
<organism evidence="2 3">
    <name type="scientific">Deinococcus knuensis</name>
    <dbReference type="NCBI Taxonomy" id="1837380"/>
    <lineage>
        <taxon>Bacteria</taxon>
        <taxon>Thermotogati</taxon>
        <taxon>Deinococcota</taxon>
        <taxon>Deinococci</taxon>
        <taxon>Deinococcales</taxon>
        <taxon>Deinococcaceae</taxon>
        <taxon>Deinococcus</taxon>
    </lineage>
</organism>
<protein>
    <submittedName>
        <fullName evidence="2">Uncharacterized protein</fullName>
    </submittedName>
</protein>
<dbReference type="EMBL" id="BMQO01000011">
    <property type="protein sequence ID" value="GGS31123.1"/>
    <property type="molecule type" value="Genomic_DNA"/>
</dbReference>
<name>A0ABQ2SL78_9DEIO</name>